<dbReference type="EMBL" id="HBEF01001285">
    <property type="protein sequence ID" value="CAD8328717.1"/>
    <property type="molecule type" value="Transcribed_RNA"/>
</dbReference>
<feature type="compositionally biased region" description="Basic and acidic residues" evidence="1">
    <location>
        <begin position="85"/>
        <end position="99"/>
    </location>
</feature>
<dbReference type="AlphaFoldDB" id="A0A7R9WNL8"/>
<evidence type="ECO:0000313" key="2">
    <source>
        <dbReference type="EMBL" id="CAD8328717.1"/>
    </source>
</evidence>
<gene>
    <name evidence="2" type="ORF">CAUS1442_LOCUS814</name>
</gene>
<proteinExistence type="predicted"/>
<accession>A0A7R9WNL8</accession>
<feature type="region of interest" description="Disordered" evidence="1">
    <location>
        <begin position="74"/>
        <end position="104"/>
    </location>
</feature>
<sequence>MAIINLQQVNSGSDIGHGSEDGVIHLDSLFSRSSTSSGSGRSVSEAHDFAKLSRNLQKRADILSGIASDASVASSHDASISEDSENIRSVDEDSNDRRNSLVRRRSSRARFENKVLGRLYSRRAFTSGLVFSRGHFLGDVSKMVAGLLSSEGTDLENHKDDSSFPKYGFGDHTEGGSTITGGSGIMENLTDMVISEQGGDKQIVHTSTLTAGKEGCVVLVFPKANLIPFLDEYPGLLLSLLGTQVVV</sequence>
<name>A0A7R9WNL8_9STRA</name>
<organism evidence="2">
    <name type="scientific">Craspedostauros australis</name>
    <dbReference type="NCBI Taxonomy" id="1486917"/>
    <lineage>
        <taxon>Eukaryota</taxon>
        <taxon>Sar</taxon>
        <taxon>Stramenopiles</taxon>
        <taxon>Ochrophyta</taxon>
        <taxon>Bacillariophyta</taxon>
        <taxon>Bacillariophyceae</taxon>
        <taxon>Bacillariophycidae</taxon>
        <taxon>Naviculales</taxon>
        <taxon>Naviculaceae</taxon>
        <taxon>Craspedostauros</taxon>
    </lineage>
</organism>
<protein>
    <submittedName>
        <fullName evidence="2">Uncharacterized protein</fullName>
    </submittedName>
</protein>
<reference evidence="2" key="1">
    <citation type="submission" date="2021-01" db="EMBL/GenBank/DDBJ databases">
        <authorList>
            <person name="Corre E."/>
            <person name="Pelletier E."/>
            <person name="Niang G."/>
            <person name="Scheremetjew M."/>
            <person name="Finn R."/>
            <person name="Kale V."/>
            <person name="Holt S."/>
            <person name="Cochrane G."/>
            <person name="Meng A."/>
            <person name="Brown T."/>
            <person name="Cohen L."/>
        </authorList>
    </citation>
    <scope>NUCLEOTIDE SEQUENCE</scope>
    <source>
        <strain evidence="2">CCMP3328</strain>
    </source>
</reference>
<evidence type="ECO:0000256" key="1">
    <source>
        <dbReference type="SAM" id="MobiDB-lite"/>
    </source>
</evidence>